<evidence type="ECO:0000256" key="2">
    <source>
        <dbReference type="ARBA" id="ARBA00022980"/>
    </source>
</evidence>
<sequence>MALNWLCQSPRRWGGVTDGLNVLGQIRTATKRAGGTIKNHGGTAGKRLGLKKFSDEFVSPGSIIVRQRGTKFHAGQHVLMGRDHTLYANAPGYVRFYVQSHGRFSRKYVGLVLNRGERLPRDEAAHGRSRYFGLVELNGVPDP</sequence>
<dbReference type="PANTHER" id="PTHR15893">
    <property type="entry name" value="RIBOSOMAL PROTEIN L27"/>
    <property type="match status" value="1"/>
</dbReference>
<organism evidence="5 6">
    <name type="scientific">Serendipita vermifera MAFF 305830</name>
    <dbReference type="NCBI Taxonomy" id="933852"/>
    <lineage>
        <taxon>Eukaryota</taxon>
        <taxon>Fungi</taxon>
        <taxon>Dikarya</taxon>
        <taxon>Basidiomycota</taxon>
        <taxon>Agaricomycotina</taxon>
        <taxon>Agaricomycetes</taxon>
        <taxon>Sebacinales</taxon>
        <taxon>Serendipitaceae</taxon>
        <taxon>Serendipita</taxon>
    </lineage>
</organism>
<gene>
    <name evidence="5" type="ORF">M408DRAFT_332023</name>
</gene>
<dbReference type="GO" id="GO:0006412">
    <property type="term" value="P:translation"/>
    <property type="evidence" value="ECO:0007669"/>
    <property type="project" value="InterPro"/>
</dbReference>
<dbReference type="PRINTS" id="PR00063">
    <property type="entry name" value="RIBOSOMALL27"/>
</dbReference>
<evidence type="ECO:0000313" key="6">
    <source>
        <dbReference type="Proteomes" id="UP000054097"/>
    </source>
</evidence>
<dbReference type="EMBL" id="KN824329">
    <property type="protein sequence ID" value="KIM23962.1"/>
    <property type="molecule type" value="Genomic_DNA"/>
</dbReference>
<keyword evidence="3" id="KW-0687">Ribonucleoprotein</keyword>
<evidence type="ECO:0000256" key="3">
    <source>
        <dbReference type="ARBA" id="ARBA00023274"/>
    </source>
</evidence>
<comment type="similarity">
    <text evidence="1">Belongs to the bacterial ribosomal protein bL27 family.</text>
</comment>
<dbReference type="AlphaFoldDB" id="A0A0C2X3J8"/>
<dbReference type="GO" id="GO:0005762">
    <property type="term" value="C:mitochondrial large ribosomal subunit"/>
    <property type="evidence" value="ECO:0007669"/>
    <property type="project" value="TreeGrafter"/>
</dbReference>
<evidence type="ECO:0000256" key="4">
    <source>
        <dbReference type="ARBA" id="ARBA00035267"/>
    </source>
</evidence>
<keyword evidence="2" id="KW-0689">Ribosomal protein</keyword>
<dbReference type="GO" id="GO:0003735">
    <property type="term" value="F:structural constituent of ribosome"/>
    <property type="evidence" value="ECO:0007669"/>
    <property type="project" value="InterPro"/>
</dbReference>
<dbReference type="InterPro" id="IPR001684">
    <property type="entry name" value="Ribosomal_bL27"/>
</dbReference>
<dbReference type="SUPFAM" id="SSF110324">
    <property type="entry name" value="Ribosomal L27 protein-like"/>
    <property type="match status" value="1"/>
</dbReference>
<dbReference type="Pfam" id="PF01016">
    <property type="entry name" value="Ribosomal_L27"/>
    <property type="match status" value="1"/>
</dbReference>
<dbReference type="Proteomes" id="UP000054097">
    <property type="component" value="Unassembled WGS sequence"/>
</dbReference>
<keyword evidence="6" id="KW-1185">Reference proteome</keyword>
<dbReference type="PANTHER" id="PTHR15893:SF0">
    <property type="entry name" value="LARGE RIBOSOMAL SUBUNIT PROTEIN BL27M"/>
    <property type="match status" value="1"/>
</dbReference>
<accession>A0A0C2X3J8</accession>
<dbReference type="Gene3D" id="2.40.50.100">
    <property type="match status" value="1"/>
</dbReference>
<dbReference type="NCBIfam" id="TIGR00062">
    <property type="entry name" value="L27"/>
    <property type="match status" value="1"/>
</dbReference>
<reference evidence="6" key="2">
    <citation type="submission" date="2015-01" db="EMBL/GenBank/DDBJ databases">
        <title>Evolutionary Origins and Diversification of the Mycorrhizal Mutualists.</title>
        <authorList>
            <consortium name="DOE Joint Genome Institute"/>
            <consortium name="Mycorrhizal Genomics Consortium"/>
            <person name="Kohler A."/>
            <person name="Kuo A."/>
            <person name="Nagy L.G."/>
            <person name="Floudas D."/>
            <person name="Copeland A."/>
            <person name="Barry K.W."/>
            <person name="Cichocki N."/>
            <person name="Veneault-Fourrey C."/>
            <person name="LaButti K."/>
            <person name="Lindquist E.A."/>
            <person name="Lipzen A."/>
            <person name="Lundell T."/>
            <person name="Morin E."/>
            <person name="Murat C."/>
            <person name="Riley R."/>
            <person name="Ohm R."/>
            <person name="Sun H."/>
            <person name="Tunlid A."/>
            <person name="Henrissat B."/>
            <person name="Grigoriev I.V."/>
            <person name="Hibbett D.S."/>
            <person name="Martin F."/>
        </authorList>
    </citation>
    <scope>NUCLEOTIDE SEQUENCE [LARGE SCALE GENOMIC DNA]</scope>
    <source>
        <strain evidence="6">MAFF 305830</strain>
    </source>
</reference>
<evidence type="ECO:0000313" key="5">
    <source>
        <dbReference type="EMBL" id="KIM23962.1"/>
    </source>
</evidence>
<dbReference type="InterPro" id="IPR018261">
    <property type="entry name" value="Ribosomal_bL27_CS"/>
</dbReference>
<proteinExistence type="inferred from homology"/>
<evidence type="ECO:0000256" key="1">
    <source>
        <dbReference type="ARBA" id="ARBA00010797"/>
    </source>
</evidence>
<reference evidence="5 6" key="1">
    <citation type="submission" date="2014-04" db="EMBL/GenBank/DDBJ databases">
        <authorList>
            <consortium name="DOE Joint Genome Institute"/>
            <person name="Kuo A."/>
            <person name="Zuccaro A."/>
            <person name="Kohler A."/>
            <person name="Nagy L.G."/>
            <person name="Floudas D."/>
            <person name="Copeland A."/>
            <person name="Barry K.W."/>
            <person name="Cichocki N."/>
            <person name="Veneault-Fourrey C."/>
            <person name="LaButti K."/>
            <person name="Lindquist E.A."/>
            <person name="Lipzen A."/>
            <person name="Lundell T."/>
            <person name="Morin E."/>
            <person name="Murat C."/>
            <person name="Sun H."/>
            <person name="Tunlid A."/>
            <person name="Henrissat B."/>
            <person name="Grigoriev I.V."/>
            <person name="Hibbett D.S."/>
            <person name="Martin F."/>
            <person name="Nordberg H.P."/>
            <person name="Cantor M.N."/>
            <person name="Hua S.X."/>
        </authorList>
    </citation>
    <scope>NUCLEOTIDE SEQUENCE [LARGE SCALE GENOMIC DNA]</scope>
    <source>
        <strain evidence="5 6">MAFF 305830</strain>
    </source>
</reference>
<dbReference type="PROSITE" id="PS00831">
    <property type="entry name" value="RIBOSOMAL_L27"/>
    <property type="match status" value="1"/>
</dbReference>
<name>A0A0C2X3J8_SERVB</name>
<dbReference type="OrthoDB" id="1867012at2759"/>
<protein>
    <recommendedName>
        <fullName evidence="4">Large ribosomal subunit protein bL27m</fullName>
    </recommendedName>
</protein>
<dbReference type="STRING" id="933852.A0A0C2X3J8"/>
<dbReference type="HOGENOM" id="CLU_095424_3_2_1"/>